<dbReference type="SUPFAM" id="SSF82784">
    <property type="entry name" value="OsmC-like"/>
    <property type="match status" value="1"/>
</dbReference>
<dbReference type="Gene3D" id="3.30.300.20">
    <property type="match status" value="1"/>
</dbReference>
<reference evidence="1 2" key="1">
    <citation type="submission" date="2017-11" db="EMBL/GenBank/DDBJ databases">
        <title>Evolution of Phototrophy in the Chloroflexi Phylum Driven by Horizontal Gene Transfer.</title>
        <authorList>
            <person name="Ward L.M."/>
            <person name="Hemp J."/>
            <person name="Shih P.M."/>
            <person name="Mcglynn S.E."/>
            <person name="Fischer W."/>
        </authorList>
    </citation>
    <scope>NUCLEOTIDE SEQUENCE [LARGE SCALE GENOMIC DNA]</scope>
    <source>
        <strain evidence="1">JP3_7</strain>
    </source>
</reference>
<name>A0A2M8QFX9_9CHLR</name>
<comment type="caution">
    <text evidence="1">The sequence shown here is derived from an EMBL/GenBank/DDBJ whole genome shotgun (WGS) entry which is preliminary data.</text>
</comment>
<dbReference type="InterPro" id="IPR015946">
    <property type="entry name" value="KH_dom-like_a/b"/>
</dbReference>
<evidence type="ECO:0000313" key="1">
    <source>
        <dbReference type="EMBL" id="PJF48678.1"/>
    </source>
</evidence>
<dbReference type="AlphaFoldDB" id="A0A2M8QFX9"/>
<dbReference type="Proteomes" id="UP000230790">
    <property type="component" value="Unassembled WGS sequence"/>
</dbReference>
<dbReference type="InterPro" id="IPR036102">
    <property type="entry name" value="OsmC/Ohrsf"/>
</dbReference>
<dbReference type="PANTHER" id="PTHR34352:SF1">
    <property type="entry name" value="PROTEIN YHFA"/>
    <property type="match status" value="1"/>
</dbReference>
<protein>
    <submittedName>
        <fullName evidence="1">Osmotically inducible protein OsmC</fullName>
    </submittedName>
</protein>
<organism evidence="1 2">
    <name type="scientific">Candidatus Thermofonsia Clade 3 bacterium</name>
    <dbReference type="NCBI Taxonomy" id="2364212"/>
    <lineage>
        <taxon>Bacteria</taxon>
        <taxon>Bacillati</taxon>
        <taxon>Chloroflexota</taxon>
        <taxon>Candidatus Thermofontia</taxon>
        <taxon>Candidatus Thermofonsia Clade 3</taxon>
    </lineage>
</organism>
<proteinExistence type="predicted"/>
<accession>A0A2M8QFX9</accession>
<dbReference type="PANTHER" id="PTHR34352">
    <property type="entry name" value="PROTEIN YHFA"/>
    <property type="match status" value="1"/>
</dbReference>
<dbReference type="InterPro" id="IPR003718">
    <property type="entry name" value="OsmC/Ohr_fam"/>
</dbReference>
<gene>
    <name evidence="1" type="ORF">CUN48_02160</name>
</gene>
<dbReference type="EMBL" id="PGTN01000008">
    <property type="protein sequence ID" value="PJF48678.1"/>
    <property type="molecule type" value="Genomic_DNA"/>
</dbReference>
<sequence>METINASVVWTHDLSFVGSADSGFTVNLSADPSVGGSNDGLRPMELLAIGLAGCTAMDVLSILKKKRQEVTGFEVKVRAERAPDHPKVFTEILVEYVVRGRGVAPEAVERAIELSETKYCPAQGMLGRVVPIQHTYRIIEESAAPAA</sequence>
<dbReference type="Pfam" id="PF02566">
    <property type="entry name" value="OsmC"/>
    <property type="match status" value="1"/>
</dbReference>
<evidence type="ECO:0000313" key="2">
    <source>
        <dbReference type="Proteomes" id="UP000230790"/>
    </source>
</evidence>